<evidence type="ECO:0000313" key="3">
    <source>
        <dbReference type="Proteomes" id="UP000095558"/>
    </source>
</evidence>
<dbReference type="InterPro" id="IPR032687">
    <property type="entry name" value="AraC-type_N"/>
</dbReference>
<evidence type="ECO:0000313" key="2">
    <source>
        <dbReference type="EMBL" id="CUO06541.1"/>
    </source>
</evidence>
<protein>
    <submittedName>
        <fullName evidence="2">DNA-binding domain-containing protein, AraC-type</fullName>
    </submittedName>
</protein>
<dbReference type="Pfam" id="PF12625">
    <property type="entry name" value="Arabinose_bd"/>
    <property type="match status" value="1"/>
</dbReference>
<proteinExistence type="predicted"/>
<dbReference type="Proteomes" id="UP000095558">
    <property type="component" value="Unassembled WGS sequence"/>
</dbReference>
<evidence type="ECO:0000259" key="1">
    <source>
        <dbReference type="Pfam" id="PF12625"/>
    </source>
</evidence>
<gene>
    <name evidence="2" type="ORF">ERS852470_01353</name>
</gene>
<name>A0A174BZ89_9CLOT</name>
<feature type="domain" description="HTH-type transcriptional regulator AraC-type N-terminal" evidence="1">
    <location>
        <begin position="20"/>
        <end position="198"/>
    </location>
</feature>
<dbReference type="AlphaFoldDB" id="A0A174BZ89"/>
<reference evidence="2 3" key="1">
    <citation type="submission" date="2015-09" db="EMBL/GenBank/DDBJ databases">
        <authorList>
            <consortium name="Pathogen Informatics"/>
        </authorList>
    </citation>
    <scope>NUCLEOTIDE SEQUENCE [LARGE SCALE GENOMIC DNA]</scope>
    <source>
        <strain evidence="2 3">2789STDY5834855</strain>
    </source>
</reference>
<keyword evidence="2" id="KW-0238">DNA-binding</keyword>
<dbReference type="OrthoDB" id="5582699at2"/>
<dbReference type="GO" id="GO:0003677">
    <property type="term" value="F:DNA binding"/>
    <property type="evidence" value="ECO:0007669"/>
    <property type="project" value="UniProtKB-KW"/>
</dbReference>
<organism evidence="2 3">
    <name type="scientific">Clostridium disporicum</name>
    <dbReference type="NCBI Taxonomy" id="84024"/>
    <lineage>
        <taxon>Bacteria</taxon>
        <taxon>Bacillati</taxon>
        <taxon>Bacillota</taxon>
        <taxon>Clostridia</taxon>
        <taxon>Eubacteriales</taxon>
        <taxon>Clostridiaceae</taxon>
        <taxon>Clostridium</taxon>
    </lineage>
</organism>
<dbReference type="EMBL" id="CYZV01000012">
    <property type="protein sequence ID" value="CUO06541.1"/>
    <property type="molecule type" value="Genomic_DNA"/>
</dbReference>
<sequence length="226" mass="26353">MSNTRFIIDRKFACLIENVGISVTQVLKMSDLPEDLFSHQMPSLTVAEYIRFMEALKELSIDDSTPIRIGTMDNLETFSPPIFAAYCSKNALTCMKRISTYKKLIGPLVFKVSENEKDITLEITFENEEYQLPEFLVAIEMVFLVQLIRNATQTCIIPKEVITRYKLDNNNYEKFFGIKPKKGQRNMLRISKEDALRPFISENNAMWEYFEPELRRLSDLDVNKTY</sequence>
<dbReference type="RefSeq" id="WP_082425239.1">
    <property type="nucleotide sequence ID" value="NZ_CYZV01000012.1"/>
</dbReference>
<accession>A0A174BZ89</accession>